<evidence type="ECO:0000313" key="1">
    <source>
        <dbReference type="EMBL" id="TDG05943.1"/>
    </source>
</evidence>
<dbReference type="Proteomes" id="UP000295606">
    <property type="component" value="Unassembled WGS sequence"/>
</dbReference>
<organism evidence="1 2">
    <name type="scientific">Paraburkholderia guartelaensis</name>
    <dbReference type="NCBI Taxonomy" id="2546446"/>
    <lineage>
        <taxon>Bacteria</taxon>
        <taxon>Pseudomonadati</taxon>
        <taxon>Pseudomonadota</taxon>
        <taxon>Betaproteobacteria</taxon>
        <taxon>Burkholderiales</taxon>
        <taxon>Burkholderiaceae</taxon>
        <taxon>Paraburkholderia</taxon>
    </lineage>
</organism>
<sequence length="95" mass="10068">MTILRRVSREPSVYALRISIPGGGLINLQRGLHLHIPGFGAFPFLGHHDIHSAALSFLSGAEGVSNTEWSVTSALLASTHFDLAPDACGLGCFLV</sequence>
<evidence type="ECO:0000313" key="2">
    <source>
        <dbReference type="Proteomes" id="UP000295606"/>
    </source>
</evidence>
<accession>A0A4V2ZVQ1</accession>
<protein>
    <submittedName>
        <fullName evidence="1">Uncharacterized protein</fullName>
    </submittedName>
</protein>
<dbReference type="RefSeq" id="WP_165979425.1">
    <property type="nucleotide sequence ID" value="NZ_SMOD01000017.1"/>
</dbReference>
<proteinExistence type="predicted"/>
<reference evidence="1 2" key="1">
    <citation type="submission" date="2019-03" db="EMBL/GenBank/DDBJ databases">
        <title>Paraburkholderia sp. isolated from native Mimosa gymnas in Guartela State Park, Brazil.</title>
        <authorList>
            <person name="Paulitsch F."/>
            <person name="Hungria M."/>
            <person name="Delamuta J.R.M."/>
            <person name="Ribeiro R.A."/>
            <person name="Dall'Agnol R."/>
            <person name="Silva J.S.B."/>
        </authorList>
    </citation>
    <scope>NUCLEOTIDE SEQUENCE [LARGE SCALE GENOMIC DNA]</scope>
    <source>
        <strain evidence="1 2">CNPSo 3008</strain>
    </source>
</reference>
<dbReference type="AlphaFoldDB" id="A0A4V2ZVQ1"/>
<name>A0A4V2ZVQ1_9BURK</name>
<comment type="caution">
    <text evidence="1">The sequence shown here is derived from an EMBL/GenBank/DDBJ whole genome shotgun (WGS) entry which is preliminary data.</text>
</comment>
<gene>
    <name evidence="1" type="ORF">E1N52_22135</name>
</gene>
<dbReference type="EMBL" id="SMOD01000017">
    <property type="protein sequence ID" value="TDG05943.1"/>
    <property type="molecule type" value="Genomic_DNA"/>
</dbReference>